<evidence type="ECO:0000256" key="5">
    <source>
        <dbReference type="NCBIfam" id="TIGR01378"/>
    </source>
</evidence>
<dbReference type="GO" id="GO:0005524">
    <property type="term" value="F:ATP binding"/>
    <property type="evidence" value="ECO:0007669"/>
    <property type="project" value="UniProtKB-KW"/>
</dbReference>
<dbReference type="Gene3D" id="3.40.50.10240">
    <property type="entry name" value="Thiamin pyrophosphokinase, catalytic domain"/>
    <property type="match status" value="1"/>
</dbReference>
<dbReference type="PANTHER" id="PTHR41299:SF1">
    <property type="entry name" value="THIAMINE PYROPHOSPHOKINASE"/>
    <property type="match status" value="1"/>
</dbReference>
<dbReference type="Pfam" id="PF04265">
    <property type="entry name" value="TPK_B1_binding"/>
    <property type="match status" value="1"/>
</dbReference>
<dbReference type="InterPro" id="IPR036371">
    <property type="entry name" value="TPK_B1-bd_sf"/>
</dbReference>
<dbReference type="SUPFAM" id="SSF63999">
    <property type="entry name" value="Thiamin pyrophosphokinase, catalytic domain"/>
    <property type="match status" value="1"/>
</dbReference>
<evidence type="ECO:0000256" key="2">
    <source>
        <dbReference type="ARBA" id="ARBA00022741"/>
    </source>
</evidence>
<protein>
    <recommendedName>
        <fullName evidence="5">Thiamine diphosphokinase</fullName>
        <ecNumber evidence="5">2.7.6.2</ecNumber>
    </recommendedName>
</protein>
<dbReference type="GO" id="GO:0030975">
    <property type="term" value="F:thiamine binding"/>
    <property type="evidence" value="ECO:0007669"/>
    <property type="project" value="InterPro"/>
</dbReference>
<keyword evidence="8" id="KW-1185">Reference proteome</keyword>
<dbReference type="GO" id="GO:0016301">
    <property type="term" value="F:kinase activity"/>
    <property type="evidence" value="ECO:0007669"/>
    <property type="project" value="UniProtKB-KW"/>
</dbReference>
<gene>
    <name evidence="7" type="ORF">SAMN04490244_11097</name>
</gene>
<dbReference type="GO" id="GO:0004788">
    <property type="term" value="F:thiamine diphosphokinase activity"/>
    <property type="evidence" value="ECO:0007669"/>
    <property type="project" value="UniProtKB-UniRule"/>
</dbReference>
<reference evidence="7 8" key="1">
    <citation type="submission" date="2016-10" db="EMBL/GenBank/DDBJ databases">
        <authorList>
            <person name="de Groot N.N."/>
        </authorList>
    </citation>
    <scope>NUCLEOTIDE SEQUENCE [LARGE SCALE GENOMIC DNA]</scope>
    <source>
        <strain evidence="7 8">DSM 23042</strain>
    </source>
</reference>
<dbReference type="CDD" id="cd07995">
    <property type="entry name" value="TPK"/>
    <property type="match status" value="1"/>
</dbReference>
<dbReference type="EMBL" id="FOGU01000010">
    <property type="protein sequence ID" value="SES31993.1"/>
    <property type="molecule type" value="Genomic_DNA"/>
</dbReference>
<organism evidence="7 8">
    <name type="scientific">Tranquillimonas rosea</name>
    <dbReference type="NCBI Taxonomy" id="641238"/>
    <lineage>
        <taxon>Bacteria</taxon>
        <taxon>Pseudomonadati</taxon>
        <taxon>Pseudomonadota</taxon>
        <taxon>Alphaproteobacteria</taxon>
        <taxon>Rhodobacterales</taxon>
        <taxon>Roseobacteraceae</taxon>
        <taxon>Tranquillimonas</taxon>
    </lineage>
</organism>
<proteinExistence type="predicted"/>
<evidence type="ECO:0000256" key="4">
    <source>
        <dbReference type="ARBA" id="ARBA00022840"/>
    </source>
</evidence>
<dbReference type="SMART" id="SM00983">
    <property type="entry name" value="TPK_B1_binding"/>
    <property type="match status" value="1"/>
</dbReference>
<dbReference type="GO" id="GO:0009229">
    <property type="term" value="P:thiamine diphosphate biosynthetic process"/>
    <property type="evidence" value="ECO:0007669"/>
    <property type="project" value="InterPro"/>
</dbReference>
<dbReference type="Pfam" id="PF04263">
    <property type="entry name" value="TPK_catalytic"/>
    <property type="match status" value="1"/>
</dbReference>
<accession>A0A1H9WEW8</accession>
<dbReference type="InterPro" id="IPR053149">
    <property type="entry name" value="TPK"/>
</dbReference>
<dbReference type="PANTHER" id="PTHR41299">
    <property type="entry name" value="THIAMINE PYROPHOSPHOKINASE"/>
    <property type="match status" value="1"/>
</dbReference>
<evidence type="ECO:0000259" key="6">
    <source>
        <dbReference type="SMART" id="SM00983"/>
    </source>
</evidence>
<dbReference type="AlphaFoldDB" id="A0A1H9WEW8"/>
<dbReference type="RefSeq" id="WP_092695431.1">
    <property type="nucleotide sequence ID" value="NZ_FOGU01000010.1"/>
</dbReference>
<keyword evidence="2" id="KW-0547">Nucleotide-binding</keyword>
<name>A0A1H9WEW8_9RHOB</name>
<dbReference type="InterPro" id="IPR007373">
    <property type="entry name" value="Thiamin_PyroPKinase_B1-bd"/>
</dbReference>
<dbReference type="InterPro" id="IPR007371">
    <property type="entry name" value="TPK_catalytic"/>
</dbReference>
<dbReference type="EC" id="2.7.6.2" evidence="5"/>
<evidence type="ECO:0000256" key="3">
    <source>
        <dbReference type="ARBA" id="ARBA00022777"/>
    </source>
</evidence>
<dbReference type="InterPro" id="IPR006282">
    <property type="entry name" value="Thi_PPkinase"/>
</dbReference>
<evidence type="ECO:0000313" key="7">
    <source>
        <dbReference type="EMBL" id="SES31993.1"/>
    </source>
</evidence>
<evidence type="ECO:0000256" key="1">
    <source>
        <dbReference type="ARBA" id="ARBA00022679"/>
    </source>
</evidence>
<dbReference type="OrthoDB" id="7057856at2"/>
<dbReference type="STRING" id="641238.SAMN04490244_11097"/>
<evidence type="ECO:0000313" key="8">
    <source>
        <dbReference type="Proteomes" id="UP000198885"/>
    </source>
</evidence>
<dbReference type="GO" id="GO:0006772">
    <property type="term" value="P:thiamine metabolic process"/>
    <property type="evidence" value="ECO:0007669"/>
    <property type="project" value="UniProtKB-UniRule"/>
</dbReference>
<dbReference type="Proteomes" id="UP000198885">
    <property type="component" value="Unassembled WGS sequence"/>
</dbReference>
<keyword evidence="1" id="KW-0808">Transferase</keyword>
<dbReference type="InterPro" id="IPR036759">
    <property type="entry name" value="TPK_catalytic_sf"/>
</dbReference>
<dbReference type="NCBIfam" id="TIGR01378">
    <property type="entry name" value="thi_PPkinase"/>
    <property type="match status" value="1"/>
</dbReference>
<dbReference type="SUPFAM" id="SSF63862">
    <property type="entry name" value="Thiamin pyrophosphokinase, substrate-binding domain"/>
    <property type="match status" value="1"/>
</dbReference>
<feature type="domain" description="Thiamin pyrophosphokinase thiamin-binding" evidence="6">
    <location>
        <begin position="127"/>
        <end position="200"/>
    </location>
</feature>
<keyword evidence="3 7" id="KW-0418">Kinase</keyword>
<keyword evidence="4" id="KW-0067">ATP-binding</keyword>
<sequence>MIVDSATPVTLLGGAPIAPGDLEAALDIAPTLICADGGADVAIAAGHVPAAVIGDFDSISEAARGRIPAERQHPIAEQDSTDFDKCLRNVRAPLVLGVGFLGARVDHHLAALSVLVRRHAAPCLLLGSEDVVFNAPARLNLDLPVGCRVSLFPMAPVTGVSEGLRWPIDGLRMSPDGQIGTSNEVVASRVRIAVDGPGLLVLLPRTALDAAVAALSSSEY</sequence>